<dbReference type="PANTHER" id="PTHR10285">
    <property type="entry name" value="URIDINE KINASE"/>
    <property type="match status" value="1"/>
</dbReference>
<dbReference type="Proteomes" id="UP001174691">
    <property type="component" value="Unassembled WGS sequence"/>
</dbReference>
<dbReference type="CDD" id="cd02024">
    <property type="entry name" value="NRK1"/>
    <property type="match status" value="1"/>
</dbReference>
<keyword evidence="2" id="KW-1185">Reference proteome</keyword>
<keyword evidence="1" id="KW-0418">Kinase</keyword>
<reference evidence="1" key="1">
    <citation type="submission" date="2022-07" db="EMBL/GenBank/DDBJ databases">
        <title>Fungi with potential for degradation of polypropylene.</title>
        <authorList>
            <person name="Gostincar C."/>
        </authorList>
    </citation>
    <scope>NUCLEOTIDE SEQUENCE</scope>
    <source>
        <strain evidence="1">EXF-13287</strain>
    </source>
</reference>
<dbReference type="EMBL" id="JANBVN010000111">
    <property type="protein sequence ID" value="KAJ9143547.1"/>
    <property type="molecule type" value="Genomic_DNA"/>
</dbReference>
<keyword evidence="1" id="KW-0808">Transferase</keyword>
<dbReference type="PRINTS" id="PR00988">
    <property type="entry name" value="URIDINKINASE"/>
</dbReference>
<organism evidence="1 2">
    <name type="scientific">Coniochaeta hoffmannii</name>
    <dbReference type="NCBI Taxonomy" id="91930"/>
    <lineage>
        <taxon>Eukaryota</taxon>
        <taxon>Fungi</taxon>
        <taxon>Dikarya</taxon>
        <taxon>Ascomycota</taxon>
        <taxon>Pezizomycotina</taxon>
        <taxon>Sordariomycetes</taxon>
        <taxon>Sordariomycetidae</taxon>
        <taxon>Coniochaetales</taxon>
        <taxon>Coniochaetaceae</taxon>
        <taxon>Coniochaeta</taxon>
    </lineage>
</organism>
<gene>
    <name evidence="1" type="ORF">NKR19_g6840</name>
</gene>
<dbReference type="GO" id="GO:0016301">
    <property type="term" value="F:kinase activity"/>
    <property type="evidence" value="ECO:0007669"/>
    <property type="project" value="UniProtKB-KW"/>
</dbReference>
<sequence>MENKKAIVVGISGCSSSGKTTLARLLRDIFPNTFILHEDDFYKPEDQLPIKDGLVDWDCAEAISVPDMEAALCHIHQTGTFPVSLSSPFLSGRRLSHRSSHGCIPRMTTSPNHGALTNQTFVASKEDQNSIGACPVPDSVLASQKSRVAYWLGPGRPGHRLLSSGVNICLLDGFLLYAPSVRPVMDGLDIKLFLLVSREKATARREARDGYVTLEGFWKDPPGYVEKIVWPNYAESHAWLFEGGDVEGLLKLDVLAEHGIKAQVDKGLDVDMSTTLEWAVGTIMGELERLRLGAREP</sequence>
<accession>A0AA38VP46</accession>
<evidence type="ECO:0000313" key="2">
    <source>
        <dbReference type="Proteomes" id="UP001174691"/>
    </source>
</evidence>
<protein>
    <submittedName>
        <fullName evidence="1">Nicotinamide riboside kinase 1</fullName>
    </submittedName>
</protein>
<dbReference type="InterPro" id="IPR027417">
    <property type="entry name" value="P-loop_NTPase"/>
</dbReference>
<dbReference type="AlphaFoldDB" id="A0AA38VP46"/>
<proteinExistence type="predicted"/>
<evidence type="ECO:0000313" key="1">
    <source>
        <dbReference type="EMBL" id="KAJ9143547.1"/>
    </source>
</evidence>
<dbReference type="SUPFAM" id="SSF52540">
    <property type="entry name" value="P-loop containing nucleoside triphosphate hydrolases"/>
    <property type="match status" value="1"/>
</dbReference>
<name>A0AA38VP46_9PEZI</name>
<comment type="caution">
    <text evidence="1">The sequence shown here is derived from an EMBL/GenBank/DDBJ whole genome shotgun (WGS) entry which is preliminary data.</text>
</comment>
<dbReference type="Gene3D" id="3.40.50.300">
    <property type="entry name" value="P-loop containing nucleotide triphosphate hydrolases"/>
    <property type="match status" value="1"/>
</dbReference>